<feature type="compositionally biased region" description="Basic and acidic residues" evidence="1">
    <location>
        <begin position="36"/>
        <end position="49"/>
    </location>
</feature>
<proteinExistence type="predicted"/>
<feature type="region of interest" description="Disordered" evidence="1">
    <location>
        <begin position="35"/>
        <end position="54"/>
    </location>
</feature>
<evidence type="ECO:0000256" key="1">
    <source>
        <dbReference type="SAM" id="MobiDB-lite"/>
    </source>
</evidence>
<dbReference type="EMBL" id="JACJIE010000010">
    <property type="protein sequence ID" value="MBA8945695.1"/>
    <property type="molecule type" value="Genomic_DNA"/>
</dbReference>
<evidence type="ECO:0000313" key="3">
    <source>
        <dbReference type="Proteomes" id="UP000530412"/>
    </source>
</evidence>
<accession>A0AA40VIZ7</accession>
<feature type="region of interest" description="Disordered" evidence="1">
    <location>
        <begin position="1"/>
        <end position="20"/>
    </location>
</feature>
<gene>
    <name evidence="2" type="ORF">FHS33_004144</name>
</gene>
<evidence type="ECO:0000313" key="2">
    <source>
        <dbReference type="EMBL" id="MBA8945695.1"/>
    </source>
</evidence>
<organism evidence="2 3">
    <name type="scientific">Streptomyces calvus</name>
    <dbReference type="NCBI Taxonomy" id="67282"/>
    <lineage>
        <taxon>Bacteria</taxon>
        <taxon>Bacillati</taxon>
        <taxon>Actinomycetota</taxon>
        <taxon>Actinomycetes</taxon>
        <taxon>Kitasatosporales</taxon>
        <taxon>Streptomycetaceae</taxon>
        <taxon>Streptomyces</taxon>
    </lineage>
</organism>
<protein>
    <submittedName>
        <fullName evidence="2">Uncharacterized protein</fullName>
    </submittedName>
</protein>
<reference evidence="2 3" key="1">
    <citation type="submission" date="2020-08" db="EMBL/GenBank/DDBJ databases">
        <title>Genomic Encyclopedia of Type Strains, Phase III (KMG-III): the genomes of soil and plant-associated and newly described type strains.</title>
        <authorList>
            <person name="Whitman W."/>
        </authorList>
    </citation>
    <scope>NUCLEOTIDE SEQUENCE [LARGE SCALE GENOMIC DNA]</scope>
    <source>
        <strain evidence="2 3">CECT 3271</strain>
    </source>
</reference>
<feature type="compositionally biased region" description="Polar residues" evidence="1">
    <location>
        <begin position="10"/>
        <end position="19"/>
    </location>
</feature>
<name>A0AA40VIZ7_9ACTN</name>
<dbReference type="AlphaFoldDB" id="A0AA40VIZ7"/>
<sequence length="466" mass="50844">MKPTEEVLQDLTQPSNVSVHSDDALVGKVKAAIAADDEKRKENEDEPLRRKPTLVPIPQTELPRQFEVTLWDVLHTLARATALSWRGAGRGLAEHWGSLKYAQALTGGRDSFLGLTDEGHRIADHYKSLQSSELGIGFALTLAEHMLRSRFPEHSVTIVPADTALRAGWALTSRDKGEKVKYRYRPQYFAEVWRPGEPSLSIPLACKGNHGDSATSAEQLASASAHAEAVHIGAWNETPGLLFSTQLPTDGGTMTVHALQAPGSGGRLSPAEGREPNLNAPPFQANMMPDIHPPAEGLVAPEPVRGCHVQPKDYAWFQESLAHTTAAGLMAFTGSGHATARHLTDRQGRKRFTGLEHAASMSIQDAAHTLLGSEYVGTDHVFRLNGPRVEAFSGVDKEVFRLLTRGDIEEYRDLVHASRGVRPRLTFDKNWGGPVSVHADGSVFALRLLPGQDEEPRPGSGRWTRP</sequence>
<dbReference type="Proteomes" id="UP000530412">
    <property type="component" value="Unassembled WGS sequence"/>
</dbReference>
<comment type="caution">
    <text evidence="2">The sequence shown here is derived from an EMBL/GenBank/DDBJ whole genome shotgun (WGS) entry which is preliminary data.</text>
</comment>
<dbReference type="RefSeq" id="WP_142197024.1">
    <property type="nucleotide sequence ID" value="NZ_BMSU01000003.1"/>
</dbReference>